<protein>
    <submittedName>
        <fullName evidence="1">Uncharacterized protein</fullName>
    </submittedName>
</protein>
<comment type="caution">
    <text evidence="1">The sequence shown here is derived from an EMBL/GenBank/DDBJ whole genome shotgun (WGS) entry which is preliminary data.</text>
</comment>
<dbReference type="InterPro" id="IPR015421">
    <property type="entry name" value="PyrdxlP-dep_Trfase_major"/>
</dbReference>
<dbReference type="Proteomes" id="UP000229753">
    <property type="component" value="Unassembled WGS sequence"/>
</dbReference>
<feature type="non-terminal residue" evidence="1">
    <location>
        <position position="144"/>
    </location>
</feature>
<dbReference type="AlphaFoldDB" id="A0A2M7TKU9"/>
<gene>
    <name evidence="1" type="ORF">COY29_05035</name>
</gene>
<accession>A0A2M7TKU9</accession>
<dbReference type="Gene3D" id="3.40.640.10">
    <property type="entry name" value="Type I PLP-dependent aspartate aminotransferase-like (Major domain)"/>
    <property type="match status" value="1"/>
</dbReference>
<dbReference type="EMBL" id="PFNO01000166">
    <property type="protein sequence ID" value="PIZ47561.1"/>
    <property type="molecule type" value="Genomic_DNA"/>
</dbReference>
<name>A0A2M7TKU9_9BACT</name>
<evidence type="ECO:0000313" key="1">
    <source>
        <dbReference type="EMBL" id="PIZ47561.1"/>
    </source>
</evidence>
<proteinExistence type="predicted"/>
<reference evidence="2" key="1">
    <citation type="submission" date="2017-09" db="EMBL/GenBank/DDBJ databases">
        <title>Depth-based differentiation of microbial function through sediment-hosted aquifers and enrichment of novel symbionts in the deep terrestrial subsurface.</title>
        <authorList>
            <person name="Probst A.J."/>
            <person name="Ladd B."/>
            <person name="Jarett J.K."/>
            <person name="Geller-Mcgrath D.E."/>
            <person name="Sieber C.M.K."/>
            <person name="Emerson J.B."/>
            <person name="Anantharaman K."/>
            <person name="Thomas B.C."/>
            <person name="Malmstrom R."/>
            <person name="Stieglmeier M."/>
            <person name="Klingl A."/>
            <person name="Woyke T."/>
            <person name="Ryan C.M."/>
            <person name="Banfield J.F."/>
        </authorList>
    </citation>
    <scope>NUCLEOTIDE SEQUENCE [LARGE SCALE GENOMIC DNA]</scope>
</reference>
<evidence type="ECO:0000313" key="2">
    <source>
        <dbReference type="Proteomes" id="UP000229753"/>
    </source>
</evidence>
<sequence length="144" mass="16751">MNSKQNYLKQAQNIKLKGKYDYNVSSNFDERYREVFPQLSPKQFVVLANRYPNYANCKTAEKIKQKFGLKNIILGAGSEDLIIKCNKIIRSKGWKTGVILPTFYRITETLKEWQPITKDKFLGNELNDMDIIWVCNPNPLDGQI</sequence>
<organism evidence="1 2">
    <name type="scientific">Candidatus Woesebacteria bacterium CG_4_10_14_0_2_um_filter_39_14</name>
    <dbReference type="NCBI Taxonomy" id="1975054"/>
    <lineage>
        <taxon>Bacteria</taxon>
        <taxon>Candidatus Woeseibacteriota</taxon>
    </lineage>
</organism>